<gene>
    <name evidence="2" type="ORF">C4K88_16685</name>
</gene>
<evidence type="ECO:0000313" key="3">
    <source>
        <dbReference type="Proteomes" id="UP000239297"/>
    </source>
</evidence>
<comment type="caution">
    <text evidence="2">The sequence shown here is derived from an EMBL/GenBank/DDBJ whole genome shotgun (WGS) entry which is preliminary data.</text>
</comment>
<evidence type="ECO:0000313" key="2">
    <source>
        <dbReference type="EMBL" id="PPB47865.1"/>
    </source>
</evidence>
<keyword evidence="1" id="KW-0812">Transmembrane</keyword>
<accession>A0A2S5ITJ3</accession>
<reference evidence="2 3" key="1">
    <citation type="journal article" date="2014" name="Int. J. Syst. Evol. Microbiol.">
        <title>Arthrobacter pityocampae sp. nov., isolated from Thaumetopoea pityocampa (Lep., Thaumetopoeidae).</title>
        <authorList>
            <person name="Ince I.A."/>
            <person name="Demirbag Z."/>
            <person name="Kati H."/>
        </authorList>
    </citation>
    <scope>NUCLEOTIDE SEQUENCE [LARGE SCALE GENOMIC DNA]</scope>
    <source>
        <strain evidence="2 3">Tp2</strain>
    </source>
</reference>
<feature type="transmembrane region" description="Helical" evidence="1">
    <location>
        <begin position="20"/>
        <end position="53"/>
    </location>
</feature>
<organism evidence="2 3">
    <name type="scientific">Arthrobacter pityocampae</name>
    <dbReference type="NCBI Taxonomy" id="547334"/>
    <lineage>
        <taxon>Bacteria</taxon>
        <taxon>Bacillati</taxon>
        <taxon>Actinomycetota</taxon>
        <taxon>Actinomycetes</taxon>
        <taxon>Micrococcales</taxon>
        <taxon>Micrococcaceae</taxon>
        <taxon>Arthrobacter</taxon>
    </lineage>
</organism>
<protein>
    <submittedName>
        <fullName evidence="2">Uncharacterized protein</fullName>
    </submittedName>
</protein>
<dbReference type="EMBL" id="PRKW01000008">
    <property type="protein sequence ID" value="PPB47865.1"/>
    <property type="molecule type" value="Genomic_DNA"/>
</dbReference>
<name>A0A2S5ITJ3_9MICC</name>
<proteinExistence type="predicted"/>
<dbReference type="AlphaFoldDB" id="A0A2S5ITJ3"/>
<keyword evidence="3" id="KW-1185">Reference proteome</keyword>
<sequence length="68" mass="6917">MPSVNLTPVSPPELGSILLALVSMSVALSTLFVAGVAMMIVMLTVAALVLAATGVSSYDPGRRQSSAR</sequence>
<keyword evidence="1" id="KW-0472">Membrane</keyword>
<dbReference type="RefSeq" id="WP_104122801.1">
    <property type="nucleotide sequence ID" value="NZ_PRKW01000008.1"/>
</dbReference>
<dbReference type="Proteomes" id="UP000239297">
    <property type="component" value="Unassembled WGS sequence"/>
</dbReference>
<evidence type="ECO:0000256" key="1">
    <source>
        <dbReference type="SAM" id="Phobius"/>
    </source>
</evidence>
<keyword evidence="1" id="KW-1133">Transmembrane helix</keyword>